<evidence type="ECO:0000313" key="1">
    <source>
        <dbReference type="EMBL" id="GCA76852.1"/>
    </source>
</evidence>
<dbReference type="AlphaFoldDB" id="A0A5A5RUN9"/>
<proteinExistence type="predicted"/>
<protein>
    <submittedName>
        <fullName evidence="1">Uncharacterized protein</fullName>
    </submittedName>
</protein>
<sequence>MAVHLEIPDNIIWFYQPSCCPEVNPATESLAVPEKFSGMGNF</sequence>
<dbReference type="EMBL" id="BHVP01000094">
    <property type="protein sequence ID" value="GCA76852.1"/>
    <property type="molecule type" value="Genomic_DNA"/>
</dbReference>
<accession>A0A5A5RUN9</accession>
<name>A0A5A5RUN9_MICAE</name>
<organism evidence="1 2">
    <name type="scientific">Microcystis aeruginosa NIES-2520</name>
    <dbReference type="NCBI Taxonomy" id="2303982"/>
    <lineage>
        <taxon>Bacteria</taxon>
        <taxon>Bacillati</taxon>
        <taxon>Cyanobacteriota</taxon>
        <taxon>Cyanophyceae</taxon>
        <taxon>Oscillatoriophycideae</taxon>
        <taxon>Chroococcales</taxon>
        <taxon>Microcystaceae</taxon>
        <taxon>Microcystis</taxon>
    </lineage>
</organism>
<evidence type="ECO:0000313" key="2">
    <source>
        <dbReference type="Proteomes" id="UP000324917"/>
    </source>
</evidence>
<gene>
    <name evidence="1" type="ORF">MiTe_03703</name>
</gene>
<reference evidence="1 2" key="1">
    <citation type="submission" date="2018-09" db="EMBL/GenBank/DDBJ databases">
        <title>Evolutionary history of phycoerythrin pigmentation in the water bloom-forming cyanobacterium Microcystis aeruginosa.</title>
        <authorList>
            <person name="Tanabe Y."/>
            <person name="Tanabe Y."/>
            <person name="Yamaguchi H."/>
        </authorList>
    </citation>
    <scope>NUCLEOTIDE SEQUENCE [LARGE SCALE GENOMIC DNA]</scope>
    <source>
        <strain evidence="1 2">NIES-2520</strain>
    </source>
</reference>
<comment type="caution">
    <text evidence="1">The sequence shown here is derived from an EMBL/GenBank/DDBJ whole genome shotgun (WGS) entry which is preliminary data.</text>
</comment>
<dbReference type="Proteomes" id="UP000324917">
    <property type="component" value="Unassembled WGS sequence"/>
</dbReference>